<dbReference type="InterPro" id="IPR007235">
    <property type="entry name" value="Glyco_trans_28_C"/>
</dbReference>
<dbReference type="Pfam" id="PF04101">
    <property type="entry name" value="Glyco_tran_28_C"/>
    <property type="match status" value="1"/>
</dbReference>
<name>A0ABV3Y3Z4_9ACTN</name>
<dbReference type="Pfam" id="PF03033">
    <property type="entry name" value="Glyco_transf_28"/>
    <property type="match status" value="1"/>
</dbReference>
<feature type="domain" description="Glycosyltransferase family 28 N-terminal" evidence="3">
    <location>
        <begin position="6"/>
        <end position="141"/>
    </location>
</feature>
<comment type="caution">
    <text evidence="5">The sequence shown here is derived from an EMBL/GenBank/DDBJ whole genome shotgun (WGS) entry which is preliminary data.</text>
</comment>
<dbReference type="Gene3D" id="3.40.50.2000">
    <property type="entry name" value="Glycogen Phosphorylase B"/>
    <property type="match status" value="2"/>
</dbReference>
<proteinExistence type="predicted"/>
<dbReference type="EMBL" id="JBFSHR010000013">
    <property type="protein sequence ID" value="MEX6429253.1"/>
    <property type="molecule type" value="Genomic_DNA"/>
</dbReference>
<keyword evidence="2" id="KW-0808">Transferase</keyword>
<sequence>MTRVVWVAAGGTAGHINAALSVIEALNDEVVPVLITTDRSLDHEVTAHITIQTARIQGVGFARGLPGVLRALGKNVEAFGANVALLWALPRPERVVSFGGFHTPLVSLVGRLRGARSYLLEQNAALTRANRLVGVWSARVFLAWPVPVPKSWLGRSVVVGNPPRAAVVAAVGERARVREALGFALDEVVVVVTSGSLGARSVNAAAREAASLLAREERVSIVHAMGSTNGFSESELLGLGHLTNYRPVGYDPELYRYLVAADLVVARAGASTLTEIALCGVASILIPLPGSPNDHQQRNAEVFARAGASIVLEDGVMTGRVLADTIGDLVADGPRRCSMGEAARRLAHPDAAKVIWEEMERV</sequence>
<dbReference type="RefSeq" id="WP_369084361.1">
    <property type="nucleotide sequence ID" value="NZ_JBFSHR010000013.1"/>
</dbReference>
<gene>
    <name evidence="5" type="ORF">AB6A68_05295</name>
</gene>
<dbReference type="SUPFAM" id="SSF53756">
    <property type="entry name" value="UDP-Glycosyltransferase/glycogen phosphorylase"/>
    <property type="match status" value="1"/>
</dbReference>
<evidence type="ECO:0000256" key="2">
    <source>
        <dbReference type="ARBA" id="ARBA00022679"/>
    </source>
</evidence>
<accession>A0ABV3Y3Z4</accession>
<feature type="domain" description="Glycosyl transferase family 28 C-terminal" evidence="4">
    <location>
        <begin position="189"/>
        <end position="353"/>
    </location>
</feature>
<dbReference type="InterPro" id="IPR004276">
    <property type="entry name" value="GlycoTrans_28_N"/>
</dbReference>
<evidence type="ECO:0000313" key="6">
    <source>
        <dbReference type="Proteomes" id="UP001560267"/>
    </source>
</evidence>
<evidence type="ECO:0000259" key="4">
    <source>
        <dbReference type="Pfam" id="PF04101"/>
    </source>
</evidence>
<dbReference type="PANTHER" id="PTHR21015:SF22">
    <property type="entry name" value="GLYCOSYLTRANSFERASE"/>
    <property type="match status" value="1"/>
</dbReference>
<dbReference type="PANTHER" id="PTHR21015">
    <property type="entry name" value="UDP-N-ACETYLGLUCOSAMINE--N-ACETYLMURAMYL-(PENTAPEPTIDE) PYROPHOSPHORYL-UNDECAPRENOL N-ACETYLGLUCOSAMINE TRANSFERASE 1"/>
    <property type="match status" value="1"/>
</dbReference>
<keyword evidence="6" id="KW-1185">Reference proteome</keyword>
<evidence type="ECO:0000259" key="3">
    <source>
        <dbReference type="Pfam" id="PF03033"/>
    </source>
</evidence>
<organism evidence="5 6">
    <name type="scientific">Ferrimicrobium acidiphilum</name>
    <dbReference type="NCBI Taxonomy" id="121039"/>
    <lineage>
        <taxon>Bacteria</taxon>
        <taxon>Bacillati</taxon>
        <taxon>Actinomycetota</taxon>
        <taxon>Acidimicrobiia</taxon>
        <taxon>Acidimicrobiales</taxon>
        <taxon>Acidimicrobiaceae</taxon>
        <taxon>Ferrimicrobium</taxon>
    </lineage>
</organism>
<evidence type="ECO:0000313" key="5">
    <source>
        <dbReference type="EMBL" id="MEX6429253.1"/>
    </source>
</evidence>
<reference evidence="5 6" key="1">
    <citation type="submission" date="2024-07" db="EMBL/GenBank/DDBJ databases">
        <title>Draft Genome Sequence of Ferrimicrobium acidiphilum Strain YE2023, Isolated from a Pulp of Bioleach Reactor.</title>
        <authorList>
            <person name="Elkina Y.A."/>
            <person name="Bulaeva A.G."/>
            <person name="Beletsky A.V."/>
            <person name="Mardanov A.V."/>
        </authorList>
    </citation>
    <scope>NUCLEOTIDE SEQUENCE [LARGE SCALE GENOMIC DNA]</scope>
    <source>
        <strain evidence="5 6">YE2023</strain>
    </source>
</reference>
<dbReference type="CDD" id="cd03785">
    <property type="entry name" value="GT28_MurG"/>
    <property type="match status" value="1"/>
</dbReference>
<keyword evidence="1" id="KW-0328">Glycosyltransferase</keyword>
<protein>
    <submittedName>
        <fullName evidence="5">Glycosyltransferase</fullName>
    </submittedName>
</protein>
<evidence type="ECO:0000256" key="1">
    <source>
        <dbReference type="ARBA" id="ARBA00022676"/>
    </source>
</evidence>
<dbReference type="Proteomes" id="UP001560267">
    <property type="component" value="Unassembled WGS sequence"/>
</dbReference>